<reference evidence="3 4" key="1">
    <citation type="journal article" date="2012" name="BMC Genomics">
        <title>Comparative genomic analysis and phylogenetic position of Theileria equi.</title>
        <authorList>
            <person name="Kappmeyer L.S."/>
            <person name="Thiagarajan M."/>
            <person name="Herndon D.R."/>
            <person name="Ramsay J.D."/>
            <person name="Caler E."/>
            <person name="Djikeng A."/>
            <person name="Gillespie J.J."/>
            <person name="Lau A.O."/>
            <person name="Roalson E.H."/>
            <person name="Silva J.C."/>
            <person name="Silva M.G."/>
            <person name="Suarez C.E."/>
            <person name="Ueti M.W."/>
            <person name="Nene V.M."/>
            <person name="Mealey R.H."/>
            <person name="Knowles D.P."/>
            <person name="Brayton K.A."/>
        </authorList>
    </citation>
    <scope>NUCLEOTIDE SEQUENCE [LARGE SCALE GENOMIC DNA]</scope>
    <source>
        <strain evidence="3 4">WA</strain>
    </source>
</reference>
<feature type="region of interest" description="Disordered" evidence="1">
    <location>
        <begin position="28"/>
        <end position="49"/>
    </location>
</feature>
<evidence type="ECO:0000256" key="1">
    <source>
        <dbReference type="SAM" id="MobiDB-lite"/>
    </source>
</evidence>
<accession>L0AZW0</accession>
<name>L0AZW0_THEEQ</name>
<evidence type="ECO:0008006" key="5">
    <source>
        <dbReference type="Google" id="ProtNLM"/>
    </source>
</evidence>
<evidence type="ECO:0000256" key="2">
    <source>
        <dbReference type="SAM" id="SignalP"/>
    </source>
</evidence>
<dbReference type="OrthoDB" id="360827at2759"/>
<protein>
    <recommendedName>
        <fullName evidence="5">Signal peptide containing protein</fullName>
    </recommendedName>
</protein>
<dbReference type="Proteomes" id="UP000031512">
    <property type="component" value="Chromosome 3"/>
</dbReference>
<keyword evidence="2" id="KW-0732">Signal</keyword>
<dbReference type="KEGG" id="beq:BEWA_002050"/>
<dbReference type="RefSeq" id="XP_004830464.1">
    <property type="nucleotide sequence ID" value="XM_004830407.1"/>
</dbReference>
<evidence type="ECO:0000313" key="3">
    <source>
        <dbReference type="EMBL" id="AFZ80798.1"/>
    </source>
</evidence>
<sequence length="390" mass="43538">MRILYTLFAILVVRVGICGGNNGAKEALKGAEKQNPPKPTHPASSLTSKADGSLFDLEEGEEGGFKVLKLTPKTGKVTELKYDGKDVWSGKATLGKSSNLVEALIYFDENAPALAIISTDKNSKVYRYHDGKQWKDSKEEEHKKLLDALKKKYQPIESQKPGVMEDPKTLDLATPNSSSYRSFGTNINGVPARVYVVTSGVDITKVKHGDKVVWSAKNGESCFYCALLLRENAPTMTLIRIKGQKLSQVLVENDGSQWKLSSGNVQNRIETLKQGSVQVQKLSLDLSLVKDNEHCRIITSEVNGLKTRIYTLTSGRAIERITDDNVHIYNLNDGSIGYFCEYHSKDNVILLRVHTQKDYNLAMLSYKKEGDKWRSISGRDFSDKLVQMRK</sequence>
<dbReference type="InterPro" id="IPR007480">
    <property type="entry name" value="DUF529"/>
</dbReference>
<organism evidence="3 4">
    <name type="scientific">Theileria equi strain WA</name>
    <dbReference type="NCBI Taxonomy" id="1537102"/>
    <lineage>
        <taxon>Eukaryota</taxon>
        <taxon>Sar</taxon>
        <taxon>Alveolata</taxon>
        <taxon>Apicomplexa</taxon>
        <taxon>Aconoidasida</taxon>
        <taxon>Piroplasmida</taxon>
        <taxon>Theileriidae</taxon>
        <taxon>Theileria</taxon>
    </lineage>
</organism>
<gene>
    <name evidence="3" type="ORF">BEWA_002050</name>
</gene>
<dbReference type="AlphaFoldDB" id="L0AZW0"/>
<dbReference type="Pfam" id="PF04385">
    <property type="entry name" value="FAINT"/>
    <property type="match status" value="2"/>
</dbReference>
<evidence type="ECO:0000313" key="4">
    <source>
        <dbReference type="Proteomes" id="UP000031512"/>
    </source>
</evidence>
<feature type="signal peptide" evidence="2">
    <location>
        <begin position="1"/>
        <end position="19"/>
    </location>
</feature>
<dbReference type="GeneID" id="15805632"/>
<dbReference type="VEuPathDB" id="PiroplasmaDB:BEWA_002050"/>
<dbReference type="EMBL" id="CP001670">
    <property type="protein sequence ID" value="AFZ80798.1"/>
    <property type="molecule type" value="Genomic_DNA"/>
</dbReference>
<keyword evidence="4" id="KW-1185">Reference proteome</keyword>
<feature type="chain" id="PRO_5003939416" description="Signal peptide containing protein" evidence="2">
    <location>
        <begin position="20"/>
        <end position="390"/>
    </location>
</feature>
<proteinExistence type="predicted"/>